<dbReference type="OrthoDB" id="35385at2157"/>
<dbReference type="STRING" id="1435377.SUSAZ_01730"/>
<comment type="similarity">
    <text evidence="1">Belongs to the glutaredoxin family.</text>
</comment>
<dbReference type="OMA" id="TKCPIAA"/>
<dbReference type="Gene3D" id="3.40.30.80">
    <property type="match status" value="1"/>
</dbReference>
<feature type="domain" description="Thioredoxin-like fold" evidence="2">
    <location>
        <begin position="101"/>
        <end position="176"/>
    </location>
</feature>
<dbReference type="AlphaFoldDB" id="A0A0U3GW70"/>
<gene>
    <name evidence="4" type="ORF">ATY89_04580</name>
    <name evidence="5" type="ORF">ATZ20_07605</name>
</gene>
<evidence type="ECO:0000313" key="6">
    <source>
        <dbReference type="Proteomes" id="UP000060043"/>
    </source>
</evidence>
<dbReference type="CDD" id="cd02973">
    <property type="entry name" value="TRX_GRX_like"/>
    <property type="match status" value="1"/>
</dbReference>
<dbReference type="InterPro" id="IPR012336">
    <property type="entry name" value="Thioredoxin-like_fold"/>
</dbReference>
<evidence type="ECO:0000313" key="5">
    <source>
        <dbReference type="EMBL" id="ALU32014.1"/>
    </source>
</evidence>
<evidence type="ECO:0000313" key="7">
    <source>
        <dbReference type="Proteomes" id="UP000065473"/>
    </source>
</evidence>
<sequence>MSYDNIIREYTRAIKSNITIYYCDGEELINYLKDVVVTKQLEECQKPLIKVQKDNRTYFTYYGIPTANELWPFLNALARISNDIVQLDQKEIELAKGIRGNIKLFVTPDCTKCPITAEFLYQLVQINPDVTLEIFDVTEYEYEKEKYRVLSVPKIVFNERTEIPGGFPSTIILKMMIKALEKT</sequence>
<dbReference type="EMBL" id="CP013694">
    <property type="protein sequence ID" value="ALU29286.1"/>
    <property type="molecule type" value="Genomic_DNA"/>
</dbReference>
<dbReference type="RefSeq" id="WP_011277258.1">
    <property type="nucleotide sequence ID" value="NZ_BHWZ01000001.1"/>
</dbReference>
<dbReference type="Pfam" id="PF21873">
    <property type="entry name" value="Thioredoxin_17"/>
    <property type="match status" value="1"/>
</dbReference>
<dbReference type="PaxDb" id="1435377-SUSAZ_01730"/>
<proteinExistence type="inferred from homology"/>
<organism evidence="4 7">
    <name type="scientific">Sulfolobus acidocaldarius</name>
    <dbReference type="NCBI Taxonomy" id="2285"/>
    <lineage>
        <taxon>Archaea</taxon>
        <taxon>Thermoproteota</taxon>
        <taxon>Thermoprotei</taxon>
        <taxon>Sulfolobales</taxon>
        <taxon>Sulfolobaceae</taxon>
        <taxon>Sulfolobus</taxon>
    </lineage>
</organism>
<evidence type="ECO:0000259" key="2">
    <source>
        <dbReference type="Pfam" id="PF13192"/>
    </source>
</evidence>
<dbReference type="SMR" id="A0A0U3GW70"/>
<dbReference type="GeneID" id="14550870"/>
<dbReference type="SUPFAM" id="SSF52833">
    <property type="entry name" value="Thioredoxin-like"/>
    <property type="match status" value="1"/>
</dbReference>
<dbReference type="Proteomes" id="UP000060043">
    <property type="component" value="Chromosome"/>
</dbReference>
<evidence type="ECO:0000259" key="3">
    <source>
        <dbReference type="Pfam" id="PF21873"/>
    </source>
</evidence>
<dbReference type="EMBL" id="CP013695">
    <property type="protein sequence ID" value="ALU32014.1"/>
    <property type="molecule type" value="Genomic_DNA"/>
</dbReference>
<evidence type="ECO:0000313" key="4">
    <source>
        <dbReference type="EMBL" id="ALU29286.1"/>
    </source>
</evidence>
<protein>
    <submittedName>
        <fullName evidence="4">Glutaredoxin</fullName>
    </submittedName>
</protein>
<reference evidence="6 7" key="1">
    <citation type="submission" date="2015-12" db="EMBL/GenBank/DDBJ databases">
        <title>A stable core within a dynamic pangenome in Sulfolobus acidocaldarius.</title>
        <authorList>
            <person name="Anderson R."/>
            <person name="Kouris A."/>
            <person name="Seward C."/>
            <person name="Campbell K."/>
            <person name="Whitaker R."/>
        </authorList>
    </citation>
    <scope>NUCLEOTIDE SEQUENCE [LARGE SCALE GENOMIC DNA]</scope>
    <source>
        <strain evidence="4 7">GG12-C01-09</strain>
        <strain evidence="5 6">NG05B_CO5_07</strain>
    </source>
</reference>
<dbReference type="InterPro" id="IPR054067">
    <property type="entry name" value="SSO1120-like_N"/>
</dbReference>
<dbReference type="InterPro" id="IPR036249">
    <property type="entry name" value="Thioredoxin-like_sf"/>
</dbReference>
<feature type="domain" description="SSO1120-like N-terminal thioredoxin-like" evidence="3">
    <location>
        <begin position="3"/>
        <end position="83"/>
    </location>
</feature>
<accession>A0A0U3GW70</accession>
<dbReference type="PANTHER" id="PTHR37170">
    <property type="entry name" value="GLUTAREDOXIN-RELATED"/>
    <property type="match status" value="1"/>
</dbReference>
<dbReference type="PANTHER" id="PTHR37170:SF1">
    <property type="entry name" value="GLUTAREDOXIN-LIKE PROTEIN"/>
    <property type="match status" value="1"/>
</dbReference>
<dbReference type="Pfam" id="PF13192">
    <property type="entry name" value="Thioredoxin_3"/>
    <property type="match status" value="1"/>
</dbReference>
<evidence type="ECO:0000256" key="1">
    <source>
        <dbReference type="ARBA" id="ARBA00007787"/>
    </source>
</evidence>
<name>A0A0U3GW70_9CREN</name>
<dbReference type="Proteomes" id="UP000065473">
    <property type="component" value="Chromosome"/>
</dbReference>